<protein>
    <submittedName>
        <fullName evidence="1">Uncharacterized protein</fullName>
    </submittedName>
</protein>
<organism evidence="1 2">
    <name type="scientific">Fusarium venenatum</name>
    <dbReference type="NCBI Taxonomy" id="56646"/>
    <lineage>
        <taxon>Eukaryota</taxon>
        <taxon>Fungi</taxon>
        <taxon>Dikarya</taxon>
        <taxon>Ascomycota</taxon>
        <taxon>Pezizomycotina</taxon>
        <taxon>Sordariomycetes</taxon>
        <taxon>Hypocreomycetidae</taxon>
        <taxon>Hypocreales</taxon>
        <taxon>Nectriaceae</taxon>
        <taxon>Fusarium</taxon>
    </lineage>
</organism>
<dbReference type="Proteomes" id="UP000245910">
    <property type="component" value="Chromosome I"/>
</dbReference>
<reference evidence="2" key="1">
    <citation type="submission" date="2014-10" db="EMBL/GenBank/DDBJ databases">
        <authorList>
            <person name="King R."/>
        </authorList>
    </citation>
    <scope>NUCLEOTIDE SEQUENCE [LARGE SCALE GENOMIC DNA]</scope>
    <source>
        <strain evidence="2">A3/5</strain>
    </source>
</reference>
<evidence type="ECO:0000313" key="1">
    <source>
        <dbReference type="EMBL" id="CEI67559.1"/>
    </source>
</evidence>
<accession>A0A2L2TC92</accession>
<sequence>MAAQVPKAMVISTTASTAHSSSKFISTNMSCPLHVNFKGCPATEAGFEKETDLKNHTRRWHP</sequence>
<keyword evidence="2" id="KW-1185">Reference proteome</keyword>
<dbReference type="EMBL" id="LN649229">
    <property type="protein sequence ID" value="CEI67559.1"/>
    <property type="molecule type" value="Genomic_DNA"/>
</dbReference>
<dbReference type="AlphaFoldDB" id="A0A2L2TC92"/>
<name>A0A2L2TC92_9HYPO</name>
<proteinExistence type="predicted"/>
<evidence type="ECO:0000313" key="2">
    <source>
        <dbReference type="Proteomes" id="UP000245910"/>
    </source>
</evidence>